<feature type="non-terminal residue" evidence="1">
    <location>
        <position position="1"/>
    </location>
</feature>
<dbReference type="AlphaFoldDB" id="A0A8X6K758"/>
<evidence type="ECO:0000313" key="2">
    <source>
        <dbReference type="Proteomes" id="UP000887116"/>
    </source>
</evidence>
<dbReference type="EMBL" id="BMAO01010079">
    <property type="protein sequence ID" value="GFQ64609.1"/>
    <property type="molecule type" value="Genomic_DNA"/>
</dbReference>
<organism evidence="1 2">
    <name type="scientific">Trichonephila clavata</name>
    <name type="common">Joro spider</name>
    <name type="synonym">Nephila clavata</name>
    <dbReference type="NCBI Taxonomy" id="2740835"/>
    <lineage>
        <taxon>Eukaryota</taxon>
        <taxon>Metazoa</taxon>
        <taxon>Ecdysozoa</taxon>
        <taxon>Arthropoda</taxon>
        <taxon>Chelicerata</taxon>
        <taxon>Arachnida</taxon>
        <taxon>Araneae</taxon>
        <taxon>Araneomorphae</taxon>
        <taxon>Entelegynae</taxon>
        <taxon>Araneoidea</taxon>
        <taxon>Nephilidae</taxon>
        <taxon>Trichonephila</taxon>
    </lineage>
</organism>
<dbReference type="OrthoDB" id="6456666at2759"/>
<evidence type="ECO:0000313" key="1">
    <source>
        <dbReference type="EMBL" id="GFQ64609.1"/>
    </source>
</evidence>
<reference evidence="1" key="1">
    <citation type="submission" date="2020-07" db="EMBL/GenBank/DDBJ databases">
        <title>Multicomponent nature underlies the extraordinary mechanical properties of spider dragline silk.</title>
        <authorList>
            <person name="Kono N."/>
            <person name="Nakamura H."/>
            <person name="Mori M."/>
            <person name="Yoshida Y."/>
            <person name="Ohtoshi R."/>
            <person name="Malay A.D."/>
            <person name="Moran D.A.P."/>
            <person name="Tomita M."/>
            <person name="Numata K."/>
            <person name="Arakawa K."/>
        </authorList>
    </citation>
    <scope>NUCLEOTIDE SEQUENCE</scope>
</reference>
<proteinExistence type="predicted"/>
<name>A0A8X6K758_TRICU</name>
<keyword evidence="2" id="KW-1185">Reference proteome</keyword>
<accession>A0A8X6K758</accession>
<comment type="caution">
    <text evidence="1">The sequence shown here is derived from an EMBL/GenBank/DDBJ whole genome shotgun (WGS) entry which is preliminary data.</text>
</comment>
<dbReference type="Proteomes" id="UP000887116">
    <property type="component" value="Unassembled WGS sequence"/>
</dbReference>
<sequence length="406" mass="47526">KSYTATTKRSFGSCILYWAKRLKTLATRYTSQIFSLICLYDEDNEYNFLLGLRIILDIVKSEILPGVLIEFCQRCLLFFKYKITDVNMRQSRTSYASMKQRHTFEGRKMITLLPKASESLCVIAEVPELILLTLHLWPTGSFYFGIVNDMSNVFLKIINLVPDEESSLTHNFNLDTFIIILKMQINILCLLAHIYRIHLSLEENSRTEEFATHFFSGLILLLNNCPANSEFLRERILNVLSMSLKMRLKKGLSMYVNDLLVDSYLYNRKSDIFKNERILYFTILLKYFDEIIPDLNKTVMKLITKKFLPIICDLTLPIQIHVSLCDLLRRFSLHLQDKKLLLELIHSFSERLEFLIMKEMSCIIKMPNEYNKFFDKKCPLSTMSHSASKINRFAGEDQLEDLSNEV</sequence>
<protein>
    <submittedName>
        <fullName evidence="1">Uncharacterized protein</fullName>
    </submittedName>
</protein>
<gene>
    <name evidence="1" type="ORF">TNCT_189131</name>
</gene>